<protein>
    <submittedName>
        <fullName evidence="1">Uncharacterized protein</fullName>
    </submittedName>
</protein>
<dbReference type="EMBL" id="CP054003">
    <property type="protein sequence ID" value="QKH83612.1"/>
    <property type="molecule type" value="Genomic_DNA"/>
</dbReference>
<sequence>MKQSTNIKLANYVENKNIIYQTFNYADINGNAEIVGWQIVVFRRATNDNISAISMDEIDTFAIKDICEEIFKDLDLPLSAGMKIDALTQLLGLYSYQDNILEDTTRYYFEIHNNLIVCGIHDKKGLSYIEIIYDQELKNNRIKSYL</sequence>
<gene>
    <name evidence="1" type="ORF">FOC69_04275</name>
</gene>
<evidence type="ECO:0000313" key="2">
    <source>
        <dbReference type="Proteomes" id="UP000501467"/>
    </source>
</evidence>
<name>A0AAP9SVI4_BACFG</name>
<dbReference type="RefSeq" id="WP_032541437.1">
    <property type="nucleotide sequence ID" value="NZ_CP054003.1"/>
</dbReference>
<organism evidence="1 2">
    <name type="scientific">Bacteroides fragilis</name>
    <dbReference type="NCBI Taxonomy" id="817"/>
    <lineage>
        <taxon>Bacteria</taxon>
        <taxon>Pseudomonadati</taxon>
        <taxon>Bacteroidota</taxon>
        <taxon>Bacteroidia</taxon>
        <taxon>Bacteroidales</taxon>
        <taxon>Bacteroidaceae</taxon>
        <taxon>Bacteroides</taxon>
    </lineage>
</organism>
<proteinExistence type="predicted"/>
<accession>A0AAP9SVI4</accession>
<evidence type="ECO:0000313" key="1">
    <source>
        <dbReference type="EMBL" id="QKH83612.1"/>
    </source>
</evidence>
<dbReference type="AlphaFoldDB" id="A0AAP9SVI4"/>
<dbReference type="Proteomes" id="UP000501467">
    <property type="component" value="Chromosome"/>
</dbReference>
<reference evidence="1 2" key="1">
    <citation type="submission" date="2020-05" db="EMBL/GenBank/DDBJ databases">
        <title>FDA dAtabase for Regulatory Grade micrObial Sequences (FDA-ARGOS): Supporting development and validation of Infectious Disease Dx tests.</title>
        <authorList>
            <person name="Bojja K."/>
            <person name="Kessler A."/>
            <person name="Tallon L."/>
            <person name="Sadzewicz L."/>
            <person name="Zhao X."/>
            <person name="Vavikolanu K."/>
            <person name="Mehta A."/>
            <person name="Aluvathingal J."/>
            <person name="Nadendla S."/>
            <person name="Myers T."/>
            <person name="Yan Y."/>
            <person name="Sichtig H."/>
        </authorList>
    </citation>
    <scope>NUCLEOTIDE SEQUENCE [LARGE SCALE GENOMIC DNA]</scope>
    <source>
        <strain evidence="1 2">FDAARGOS_763</strain>
    </source>
</reference>